<protein>
    <submittedName>
        <fullName evidence="1">Uncharacterized protein</fullName>
    </submittedName>
</protein>
<evidence type="ECO:0000313" key="2">
    <source>
        <dbReference type="Proteomes" id="UP001238163"/>
    </source>
</evidence>
<keyword evidence="2" id="KW-1185">Reference proteome</keyword>
<reference evidence="1" key="1">
    <citation type="submission" date="2023-07" db="EMBL/GenBank/DDBJ databases">
        <title>Genomic Encyclopedia of Type Strains, Phase IV (KMG-IV): sequencing the most valuable type-strain genomes for metagenomic binning, comparative biology and taxonomic classification.</title>
        <authorList>
            <person name="Goeker M."/>
        </authorList>
    </citation>
    <scope>NUCLEOTIDE SEQUENCE</scope>
    <source>
        <strain evidence="1">DSM 24202</strain>
    </source>
</reference>
<name>A0AAE3VI98_9BACT</name>
<sequence>MFEHENVVELLFPGSDCFAGGQERVVPGFTADEGRGRGDLFELGAAGEYFGAGLDLVIGRAPDFELNAGGPAFGLVAACGMTGLDIVGAPDADSTQSALAISGEPSGLAKTLRKPPASGPMTLSPVLRAASAGKLGRLPGLPLLSAKRTS</sequence>
<dbReference type="EMBL" id="JAUSVL010000001">
    <property type="protein sequence ID" value="MDQ0290766.1"/>
    <property type="molecule type" value="Genomic_DNA"/>
</dbReference>
<comment type="caution">
    <text evidence="1">The sequence shown here is derived from an EMBL/GenBank/DDBJ whole genome shotgun (WGS) entry which is preliminary data.</text>
</comment>
<dbReference type="RefSeq" id="WP_307262624.1">
    <property type="nucleotide sequence ID" value="NZ_JAUSVL010000001.1"/>
</dbReference>
<gene>
    <name evidence="1" type="ORF">J3R75_002873</name>
</gene>
<proteinExistence type="predicted"/>
<evidence type="ECO:0000313" key="1">
    <source>
        <dbReference type="EMBL" id="MDQ0290766.1"/>
    </source>
</evidence>
<dbReference type="Proteomes" id="UP001238163">
    <property type="component" value="Unassembled WGS sequence"/>
</dbReference>
<organism evidence="1 2">
    <name type="scientific">Oligosphaera ethanolica</name>
    <dbReference type="NCBI Taxonomy" id="760260"/>
    <lineage>
        <taxon>Bacteria</taxon>
        <taxon>Pseudomonadati</taxon>
        <taxon>Lentisphaerota</taxon>
        <taxon>Oligosphaeria</taxon>
        <taxon>Oligosphaerales</taxon>
        <taxon>Oligosphaeraceae</taxon>
        <taxon>Oligosphaera</taxon>
    </lineage>
</organism>
<accession>A0AAE3VI98</accession>
<dbReference type="AlphaFoldDB" id="A0AAE3VI98"/>